<evidence type="ECO:0000313" key="4">
    <source>
        <dbReference type="EMBL" id="QMV84259.1"/>
    </source>
</evidence>
<keyword evidence="2" id="KW-0175">Coiled coil</keyword>
<dbReference type="RefSeq" id="WP_182385068.1">
    <property type="nucleotide sequence ID" value="NZ_CP059833.1"/>
</dbReference>
<dbReference type="PANTHER" id="PTHR30204:SF93">
    <property type="entry name" value="HTH MERR-TYPE DOMAIN-CONTAINING PROTEIN"/>
    <property type="match status" value="1"/>
</dbReference>
<dbReference type="Pfam" id="PF13411">
    <property type="entry name" value="MerR_1"/>
    <property type="match status" value="1"/>
</dbReference>
<evidence type="ECO:0000256" key="1">
    <source>
        <dbReference type="ARBA" id="ARBA00023125"/>
    </source>
</evidence>
<evidence type="ECO:0000256" key="2">
    <source>
        <dbReference type="SAM" id="Coils"/>
    </source>
</evidence>
<dbReference type="AlphaFoldDB" id="A0A7G5FCB8"/>
<dbReference type="PROSITE" id="PS50937">
    <property type="entry name" value="HTH_MERR_2"/>
    <property type="match status" value="1"/>
</dbReference>
<evidence type="ECO:0000313" key="5">
    <source>
        <dbReference type="Proteomes" id="UP000515570"/>
    </source>
</evidence>
<dbReference type="InterPro" id="IPR047057">
    <property type="entry name" value="MerR_fam"/>
</dbReference>
<feature type="coiled-coil region" evidence="2">
    <location>
        <begin position="72"/>
        <end position="102"/>
    </location>
</feature>
<organism evidence="4 5">
    <name type="scientific">Corynebacterium hindlerae</name>
    <dbReference type="NCBI Taxonomy" id="699041"/>
    <lineage>
        <taxon>Bacteria</taxon>
        <taxon>Bacillati</taxon>
        <taxon>Actinomycetota</taxon>
        <taxon>Actinomycetes</taxon>
        <taxon>Mycobacteriales</taxon>
        <taxon>Corynebacteriaceae</taxon>
        <taxon>Corynebacterium</taxon>
    </lineage>
</organism>
<sequence length="253" mass="29795">MRIKELADTAGTTVRTVRYYHEAGLLPTPSGTPRNYTFEHLVRLIRIRNLVSSGLSLEQVKKLIGRGRVNPAEELRQTKQSIDERISQLLEQRRRIEALEQRQNQTPTAIPLPQRVTNFYRLLLERETDPTLRRVIKREQRMVEVLSHLGCLDSLDHLWDANPSEEYLDVARRMFHSFYHITELPPEEAEEEIDQLLDEHLQKSGFDREDVPEILEKFLSMPRALDLIYLAYPHPNHKMYVNKFISTYLQRPS</sequence>
<name>A0A7G5FCB8_9CORY</name>
<accession>A0A7G5FCB8</accession>
<dbReference type="GO" id="GO:0003700">
    <property type="term" value="F:DNA-binding transcription factor activity"/>
    <property type="evidence" value="ECO:0007669"/>
    <property type="project" value="InterPro"/>
</dbReference>
<dbReference type="InterPro" id="IPR000551">
    <property type="entry name" value="MerR-type_HTH_dom"/>
</dbReference>
<dbReference type="SMART" id="SM00422">
    <property type="entry name" value="HTH_MERR"/>
    <property type="match status" value="1"/>
</dbReference>
<protein>
    <submittedName>
        <fullName evidence="4">MerR family transcriptional regulator</fullName>
    </submittedName>
</protein>
<proteinExistence type="predicted"/>
<keyword evidence="1" id="KW-0238">DNA-binding</keyword>
<dbReference type="EMBL" id="CP059833">
    <property type="protein sequence ID" value="QMV84259.1"/>
    <property type="molecule type" value="Genomic_DNA"/>
</dbReference>
<dbReference type="PANTHER" id="PTHR30204">
    <property type="entry name" value="REDOX-CYCLING DRUG-SENSING TRANSCRIPTIONAL ACTIVATOR SOXR"/>
    <property type="match status" value="1"/>
</dbReference>
<gene>
    <name evidence="4" type="ORF">HW450_07680</name>
</gene>
<dbReference type="GO" id="GO:0003677">
    <property type="term" value="F:DNA binding"/>
    <property type="evidence" value="ECO:0007669"/>
    <property type="project" value="UniProtKB-KW"/>
</dbReference>
<reference evidence="4 5" key="1">
    <citation type="submission" date="2020-07" db="EMBL/GenBank/DDBJ databases">
        <title>non toxigenic Corynebacterium sp. nov from a clinical source.</title>
        <authorList>
            <person name="Bernier A.-M."/>
            <person name="Bernard K."/>
        </authorList>
    </citation>
    <scope>NUCLEOTIDE SEQUENCE [LARGE SCALE GENOMIC DNA]</scope>
    <source>
        <strain evidence="5">NML 93-0612</strain>
    </source>
</reference>
<dbReference type="Proteomes" id="UP000515570">
    <property type="component" value="Chromosome"/>
</dbReference>
<feature type="domain" description="HTH merR-type" evidence="3">
    <location>
        <begin position="1"/>
        <end position="66"/>
    </location>
</feature>
<dbReference type="SUPFAM" id="SSF46955">
    <property type="entry name" value="Putative DNA-binding domain"/>
    <property type="match status" value="1"/>
</dbReference>
<dbReference type="InterPro" id="IPR009061">
    <property type="entry name" value="DNA-bd_dom_put_sf"/>
</dbReference>
<keyword evidence="5" id="KW-1185">Reference proteome</keyword>
<dbReference type="Gene3D" id="1.10.1660.10">
    <property type="match status" value="1"/>
</dbReference>
<dbReference type="CDD" id="cd00592">
    <property type="entry name" value="HTH_MerR-like"/>
    <property type="match status" value="1"/>
</dbReference>
<evidence type="ECO:0000259" key="3">
    <source>
        <dbReference type="PROSITE" id="PS50937"/>
    </source>
</evidence>